<comment type="caution">
    <text evidence="1">The sequence shown here is derived from an EMBL/GenBank/DDBJ whole genome shotgun (WGS) entry which is preliminary data.</text>
</comment>
<gene>
    <name evidence="1" type="ORF">PPNSA23_29450</name>
</gene>
<evidence type="ECO:0000313" key="2">
    <source>
        <dbReference type="Proteomes" id="UP001628091"/>
    </source>
</evidence>
<evidence type="ECO:0000313" key="1">
    <source>
        <dbReference type="EMBL" id="GAB1583002.1"/>
    </source>
</evidence>
<organism evidence="1 2">
    <name type="scientific">Phyllobacterium phragmitis</name>
    <dbReference type="NCBI Taxonomy" id="2670329"/>
    <lineage>
        <taxon>Bacteria</taxon>
        <taxon>Pseudomonadati</taxon>
        <taxon>Pseudomonadota</taxon>
        <taxon>Alphaproteobacteria</taxon>
        <taxon>Hyphomicrobiales</taxon>
        <taxon>Phyllobacteriaceae</taxon>
        <taxon>Phyllobacterium</taxon>
    </lineage>
</organism>
<keyword evidence="2" id="KW-1185">Reference proteome</keyword>
<protein>
    <submittedName>
        <fullName evidence="1">Uncharacterized protein</fullName>
    </submittedName>
</protein>
<sequence length="77" mass="8172">MGFVIGGLDEIAGMEALADQPSLHVDEAGQNGVDGAVRHFLFQFIEGEISRHSCLRRIGWGGTHPVFRPGAISIGLG</sequence>
<accession>A0ABQ0H264</accession>
<reference evidence="1 2" key="1">
    <citation type="submission" date="2024-10" db="EMBL/GenBank/DDBJ databases">
        <title>Isolation, draft genome sequencing and identification of Phyllobacterium sp. NSA23, isolated from leaf soil.</title>
        <authorList>
            <person name="Akita H."/>
        </authorList>
    </citation>
    <scope>NUCLEOTIDE SEQUENCE [LARGE SCALE GENOMIC DNA]</scope>
    <source>
        <strain evidence="1 2">NSA23</strain>
    </source>
</reference>
<dbReference type="EMBL" id="BAAFZP010000001">
    <property type="protein sequence ID" value="GAB1583002.1"/>
    <property type="molecule type" value="Genomic_DNA"/>
</dbReference>
<proteinExistence type="predicted"/>
<dbReference type="Proteomes" id="UP001628091">
    <property type="component" value="Unassembled WGS sequence"/>
</dbReference>
<name>A0ABQ0H264_9HYPH</name>